<dbReference type="InterPro" id="IPR005064">
    <property type="entry name" value="BUG"/>
</dbReference>
<dbReference type="PANTHER" id="PTHR42928:SF5">
    <property type="entry name" value="BLR1237 PROTEIN"/>
    <property type="match status" value="1"/>
</dbReference>
<protein>
    <submittedName>
        <fullName evidence="2">LacI family transcriptional regulator</fullName>
    </submittedName>
</protein>
<dbReference type="InterPro" id="IPR006311">
    <property type="entry name" value="TAT_signal"/>
</dbReference>
<gene>
    <name evidence="2" type="ORF">CTI11_03760</name>
</gene>
<evidence type="ECO:0000256" key="1">
    <source>
        <dbReference type="ARBA" id="ARBA00006987"/>
    </source>
</evidence>
<accession>A0A2G7TAQ2</accession>
<reference evidence="2" key="1">
    <citation type="submission" date="2017-10" db="EMBL/GenBank/DDBJ databases">
        <title>Chryseobacterium sp. B5 is a hydrocarbonoclastic and plant growth promoting bacterium.</title>
        <authorList>
            <person name="Thijs S."/>
            <person name="Gkorezis P."/>
            <person name="Van Hamme J."/>
        </authorList>
    </citation>
    <scope>NUCLEOTIDE SEQUENCE</scope>
    <source>
        <strain evidence="2">B5</strain>
    </source>
</reference>
<comment type="similarity">
    <text evidence="1">Belongs to the UPF0065 (bug) family.</text>
</comment>
<dbReference type="Gene3D" id="3.40.190.150">
    <property type="entry name" value="Bordetella uptake gene, domain 1"/>
    <property type="match status" value="1"/>
</dbReference>
<dbReference type="AlphaFoldDB" id="A0A2G7TAQ2"/>
<name>A0A2G7TAQ2_9FLAO</name>
<comment type="caution">
    <text evidence="2">The sequence shown here is derived from an EMBL/GenBank/DDBJ whole genome shotgun (WGS) entry which is preliminary data.</text>
</comment>
<dbReference type="Gene3D" id="3.40.190.10">
    <property type="entry name" value="Periplasmic binding protein-like II"/>
    <property type="match status" value="1"/>
</dbReference>
<evidence type="ECO:0000313" key="2">
    <source>
        <dbReference type="EMBL" id="PII36990.1"/>
    </source>
</evidence>
<sequence>MDKQIDKAARNRRRRMALVTLAAPIAAAAAAAAVAVGAALPGAALAQQPWPSKPITMVVPFPPGGPTDLVARVLAQQVGQQLGQTVIVDNRPGANGNIGNALVAKAAPDGYTVLYNTSSIALSPSLYKKMSYDVGKDLMPVALTAVVPLGLVVNPKLPVKNVQEFVRHARDKTGQLSYGSAGNGNVTHLAAFQVVQHFQIEASHVPYKGSAPADVDLVAGQIDFMTDTINSVAPFIKEGRLKLLAVSSSKRLPNFPDAPTLAESGMSGFEAGAWQGVMVPAKTPAAIIQRLNQELMRALKDPGVVEKLQLQGAEGLGSTPEEYGAYIRSEIKRWAGVVKSTGVSLD</sequence>
<dbReference type="PROSITE" id="PS51318">
    <property type="entry name" value="TAT"/>
    <property type="match status" value="1"/>
</dbReference>
<organism evidence="2">
    <name type="scientific">Chryseobacterium sp. B5</name>
    <dbReference type="NCBI Taxonomy" id="2050562"/>
    <lineage>
        <taxon>Bacteria</taxon>
        <taxon>Pseudomonadati</taxon>
        <taxon>Bacteroidota</taxon>
        <taxon>Flavobacteriia</taxon>
        <taxon>Flavobacteriales</taxon>
        <taxon>Weeksellaceae</taxon>
        <taxon>Chryseobacterium group</taxon>
        <taxon>Chryseobacterium</taxon>
    </lineage>
</organism>
<dbReference type="PIRSF" id="PIRSF017082">
    <property type="entry name" value="YflP"/>
    <property type="match status" value="1"/>
</dbReference>
<dbReference type="EMBL" id="PEKC01000008">
    <property type="protein sequence ID" value="PII36990.1"/>
    <property type="molecule type" value="Genomic_DNA"/>
</dbReference>
<dbReference type="Pfam" id="PF03401">
    <property type="entry name" value="TctC"/>
    <property type="match status" value="1"/>
</dbReference>
<dbReference type="CDD" id="cd13578">
    <property type="entry name" value="PBP2_Bug27"/>
    <property type="match status" value="1"/>
</dbReference>
<dbReference type="InterPro" id="IPR042100">
    <property type="entry name" value="Bug_dom1"/>
</dbReference>
<dbReference type="SUPFAM" id="SSF53850">
    <property type="entry name" value="Periplasmic binding protein-like II"/>
    <property type="match status" value="1"/>
</dbReference>
<proteinExistence type="inferred from homology"/>
<dbReference type="PANTHER" id="PTHR42928">
    <property type="entry name" value="TRICARBOXYLATE-BINDING PROTEIN"/>
    <property type="match status" value="1"/>
</dbReference>